<reference evidence="1 2" key="1">
    <citation type="journal article" date="2012" name="J. Proteome Res.">
        <title>Application of Spiroplasma melliferum proteogenomic profiling for the discovery of virulence factors and pathogenicity mechanisms in host-associated spiroplasmas.</title>
        <authorList>
            <person name="Alexeev D."/>
            <person name="Kostrjukova E."/>
            <person name="Aliper A."/>
            <person name="Popenko A."/>
            <person name="Bazaleev N."/>
            <person name="Tyakht A."/>
            <person name="Selezneva O."/>
            <person name="Akopian T."/>
            <person name="Prichodko E."/>
            <person name="Kondratov I."/>
            <person name="Chukin M."/>
            <person name="Demina I."/>
            <person name="Galyamina M."/>
            <person name="Kamashev D."/>
            <person name="Vanyushkina A."/>
            <person name="Ladygina V."/>
            <person name="Levitskii S."/>
            <person name="Lazarev V."/>
            <person name="Govorun V."/>
        </authorList>
    </citation>
    <scope>NUCLEOTIDE SEQUENCE [LARGE SCALE GENOMIC DNA]</scope>
    <source>
        <strain evidence="1 2">KC3</strain>
    </source>
</reference>
<organism evidence="1 2">
    <name type="scientific">Spiroplasma melliferum KC3</name>
    <dbReference type="NCBI Taxonomy" id="570509"/>
    <lineage>
        <taxon>Bacteria</taxon>
        <taxon>Bacillati</taxon>
        <taxon>Mycoplasmatota</taxon>
        <taxon>Mollicutes</taxon>
        <taxon>Entomoplasmatales</taxon>
        <taxon>Spiroplasmataceae</taxon>
        <taxon>Spiroplasma</taxon>
    </lineage>
</organism>
<dbReference type="AlphaFoldDB" id="A0AAI9T3J5"/>
<name>A0AAI9T3J5_SPIME</name>
<evidence type="ECO:0000313" key="1">
    <source>
        <dbReference type="EMBL" id="KAI92654.1"/>
    </source>
</evidence>
<proteinExistence type="predicted"/>
<protein>
    <submittedName>
        <fullName evidence="1">Uncharacterized protein</fullName>
    </submittedName>
</protein>
<dbReference type="Proteomes" id="UP000004057">
    <property type="component" value="Unassembled WGS sequence"/>
</dbReference>
<accession>A0AAI9T3J5</accession>
<evidence type="ECO:0000313" key="2">
    <source>
        <dbReference type="Proteomes" id="UP000004057"/>
    </source>
</evidence>
<dbReference type="EMBL" id="AGBZ02000001">
    <property type="protein sequence ID" value="KAI92654.1"/>
    <property type="molecule type" value="Genomic_DNA"/>
</dbReference>
<comment type="caution">
    <text evidence="1">The sequence shown here is derived from an EMBL/GenBank/DDBJ whole genome shotgun (WGS) entry which is preliminary data.</text>
</comment>
<gene>
    <name evidence="1" type="ORF">SPM_001025</name>
</gene>
<sequence>MIEMTVRKTSEQGNNHYSFTQTLSFDNTIGGKRNQESLNHSIAHAIASLRVQHGFSWEDINECIKIKNVSEKKEINTKDFVLKYQELILAEEKTLEKLVSPSHMLTNIDDFFK</sequence>
<dbReference type="RefSeq" id="WP_004027744.1">
    <property type="nucleotide sequence ID" value="NZ_AGBZ02000001.1"/>
</dbReference>